<evidence type="ECO:0000313" key="2">
    <source>
        <dbReference type="Proteomes" id="UP001055811"/>
    </source>
</evidence>
<reference evidence="1 2" key="2">
    <citation type="journal article" date="2022" name="Mol. Ecol. Resour.">
        <title>The genomes of chicory, endive, great burdock and yacon provide insights into Asteraceae paleo-polyploidization history and plant inulin production.</title>
        <authorList>
            <person name="Fan W."/>
            <person name="Wang S."/>
            <person name="Wang H."/>
            <person name="Wang A."/>
            <person name="Jiang F."/>
            <person name="Liu H."/>
            <person name="Zhao H."/>
            <person name="Xu D."/>
            <person name="Zhang Y."/>
        </authorList>
    </citation>
    <scope>NUCLEOTIDE SEQUENCE [LARGE SCALE GENOMIC DNA]</scope>
    <source>
        <strain evidence="2">cv. Punajuju</strain>
        <tissue evidence="1">Leaves</tissue>
    </source>
</reference>
<name>A0ACB9FBW9_CICIN</name>
<proteinExistence type="predicted"/>
<evidence type="ECO:0000313" key="1">
    <source>
        <dbReference type="EMBL" id="KAI3768486.1"/>
    </source>
</evidence>
<protein>
    <submittedName>
        <fullName evidence="1">Uncharacterized protein</fullName>
    </submittedName>
</protein>
<comment type="caution">
    <text evidence="1">The sequence shown here is derived from an EMBL/GenBank/DDBJ whole genome shotgun (WGS) entry which is preliminary data.</text>
</comment>
<dbReference type="EMBL" id="CM042011">
    <property type="protein sequence ID" value="KAI3768486.1"/>
    <property type="molecule type" value="Genomic_DNA"/>
</dbReference>
<reference evidence="2" key="1">
    <citation type="journal article" date="2022" name="Mol. Ecol. Resour.">
        <title>The genomes of chicory, endive, great burdock and yacon provide insights into Asteraceae palaeo-polyploidization history and plant inulin production.</title>
        <authorList>
            <person name="Fan W."/>
            <person name="Wang S."/>
            <person name="Wang H."/>
            <person name="Wang A."/>
            <person name="Jiang F."/>
            <person name="Liu H."/>
            <person name="Zhao H."/>
            <person name="Xu D."/>
            <person name="Zhang Y."/>
        </authorList>
    </citation>
    <scope>NUCLEOTIDE SEQUENCE [LARGE SCALE GENOMIC DNA]</scope>
    <source>
        <strain evidence="2">cv. Punajuju</strain>
    </source>
</reference>
<organism evidence="1 2">
    <name type="scientific">Cichorium intybus</name>
    <name type="common">Chicory</name>
    <dbReference type="NCBI Taxonomy" id="13427"/>
    <lineage>
        <taxon>Eukaryota</taxon>
        <taxon>Viridiplantae</taxon>
        <taxon>Streptophyta</taxon>
        <taxon>Embryophyta</taxon>
        <taxon>Tracheophyta</taxon>
        <taxon>Spermatophyta</taxon>
        <taxon>Magnoliopsida</taxon>
        <taxon>eudicotyledons</taxon>
        <taxon>Gunneridae</taxon>
        <taxon>Pentapetalae</taxon>
        <taxon>asterids</taxon>
        <taxon>campanulids</taxon>
        <taxon>Asterales</taxon>
        <taxon>Asteraceae</taxon>
        <taxon>Cichorioideae</taxon>
        <taxon>Cichorieae</taxon>
        <taxon>Cichoriinae</taxon>
        <taxon>Cichorium</taxon>
    </lineage>
</organism>
<dbReference type="Proteomes" id="UP001055811">
    <property type="component" value="Linkage Group LG03"/>
</dbReference>
<sequence>MKRPTVEQETVAEKKRESENQIEIRYPKGIQESYDTVTPNSTSSSLKRSDLGIGNYESLIEARIISAMVHLALLMYGYGEQAIFFQNFKGYTRKAAA</sequence>
<accession>A0ACB9FBW9</accession>
<keyword evidence="2" id="KW-1185">Reference proteome</keyword>
<gene>
    <name evidence="1" type="ORF">L2E82_19207</name>
</gene>